<dbReference type="Gene3D" id="2.70.130.10">
    <property type="entry name" value="Mannose-6-phosphate receptor binding domain"/>
    <property type="match status" value="1"/>
</dbReference>
<dbReference type="GO" id="GO:0015031">
    <property type="term" value="P:protein transport"/>
    <property type="evidence" value="ECO:0007669"/>
    <property type="project" value="UniProtKB-KW"/>
</dbReference>
<keyword evidence="10" id="KW-1185">Reference proteome</keyword>
<dbReference type="STRING" id="77020.A0A0M8MS60"/>
<keyword evidence="6 7" id="KW-0472">Membrane</keyword>
<keyword evidence="3 8" id="KW-0732">Signal</keyword>
<dbReference type="VEuPathDB" id="FungiDB:Malapachy_2446"/>
<dbReference type="EMBL" id="LGAV01000002">
    <property type="protein sequence ID" value="KOS15687.1"/>
    <property type="molecule type" value="Genomic_DNA"/>
</dbReference>
<name>A0A0M8MS60_9BASI</name>
<dbReference type="GeneID" id="28728810"/>
<dbReference type="PANTHER" id="PTHR15071">
    <property type="entry name" value="MANNOSE-6-PHOSPHATE RECEPTOR FAMILY MEMBER"/>
    <property type="match status" value="1"/>
</dbReference>
<evidence type="ECO:0000256" key="8">
    <source>
        <dbReference type="SAM" id="SignalP"/>
    </source>
</evidence>
<evidence type="ECO:0000256" key="7">
    <source>
        <dbReference type="SAM" id="Phobius"/>
    </source>
</evidence>
<dbReference type="AlphaFoldDB" id="A0A0M8MS60"/>
<reference evidence="9 10" key="1">
    <citation type="submission" date="2015-07" db="EMBL/GenBank/DDBJ databases">
        <title>Draft Genome Sequence of Malassezia furfur CBS1878 and Malassezia pachydermatis CBS1879.</title>
        <authorList>
            <person name="Triana S."/>
            <person name="Ohm R."/>
            <person name="Gonzalez A."/>
            <person name="DeCock H."/>
            <person name="Restrepo S."/>
            <person name="Celis A."/>
        </authorList>
    </citation>
    <scope>NUCLEOTIDE SEQUENCE [LARGE SCALE GENOMIC DNA]</scope>
    <source>
        <strain evidence="9 10">CBS 1879</strain>
    </source>
</reference>
<evidence type="ECO:0000256" key="2">
    <source>
        <dbReference type="ARBA" id="ARBA00022692"/>
    </source>
</evidence>
<organism evidence="9 10">
    <name type="scientific">Malassezia pachydermatis</name>
    <dbReference type="NCBI Taxonomy" id="77020"/>
    <lineage>
        <taxon>Eukaryota</taxon>
        <taxon>Fungi</taxon>
        <taxon>Dikarya</taxon>
        <taxon>Basidiomycota</taxon>
        <taxon>Ustilaginomycotina</taxon>
        <taxon>Malasseziomycetes</taxon>
        <taxon>Malasseziales</taxon>
        <taxon>Malasseziaceae</taxon>
        <taxon>Malassezia</taxon>
    </lineage>
</organism>
<keyword evidence="5 7" id="KW-1133">Transmembrane helix</keyword>
<evidence type="ECO:0000256" key="6">
    <source>
        <dbReference type="ARBA" id="ARBA00023136"/>
    </source>
</evidence>
<evidence type="ECO:0000313" key="10">
    <source>
        <dbReference type="Proteomes" id="UP000037751"/>
    </source>
</evidence>
<dbReference type="PANTHER" id="PTHR15071:SF13">
    <property type="entry name" value="AUTOPHAGY-RELATED PROTEIN 27"/>
    <property type="match status" value="1"/>
</dbReference>
<protein>
    <submittedName>
        <fullName evidence="9">Uncharacterized protein</fullName>
    </submittedName>
</protein>
<comment type="caution">
    <text evidence="9">The sequence shown here is derived from an EMBL/GenBank/DDBJ whole genome shotgun (WGS) entry which is preliminary data.</text>
</comment>
<keyword evidence="4" id="KW-0653">Protein transport</keyword>
<accession>A0A0M8MS60</accession>
<feature type="transmembrane region" description="Helical" evidence="7">
    <location>
        <begin position="226"/>
        <end position="248"/>
    </location>
</feature>
<dbReference type="GO" id="GO:0034045">
    <property type="term" value="C:phagophore assembly site membrane"/>
    <property type="evidence" value="ECO:0007669"/>
    <property type="project" value="UniProtKB-SubCell"/>
</dbReference>
<keyword evidence="2 7" id="KW-0812">Transmembrane</keyword>
<dbReference type="InterPro" id="IPR018939">
    <property type="entry name" value="Autophagy-rel_prot_27"/>
</dbReference>
<feature type="chain" id="PRO_5005818832" evidence="8">
    <location>
        <begin position="26"/>
        <end position="302"/>
    </location>
</feature>
<sequence>MQSITTAMIWMWIVVLSWLGSSAYAKSEDVFDCARVITRDGAAPIDLRPAFASGALTAVIEQATPPTTTVTSVRMDLCSPLARDKTLSDEDQCPANTHVCMTVANRRKDGAQAMAQVIPVAGTPQGLTVEHAKFDTGQKEEWQLAFPGAVWADKAQHTKLTVTCAVEGDVVRMTQLAYQQTGTLSIRGYNVDEGQLTLQWDTPLACADLPTTPPRPPPRTKHRRGWFARLCWLIIIGMLIYLAVGVWYNYTQYGATGWDLLPHRDFWRDVPYRLRTGWQQGMRTATAGRRTDSFSRAGYEPV</sequence>
<proteinExistence type="predicted"/>
<evidence type="ECO:0000256" key="5">
    <source>
        <dbReference type="ARBA" id="ARBA00022989"/>
    </source>
</evidence>
<evidence type="ECO:0000256" key="4">
    <source>
        <dbReference type="ARBA" id="ARBA00022927"/>
    </source>
</evidence>
<dbReference type="InterPro" id="IPR009011">
    <property type="entry name" value="Man6P_isomerase_rcpt-bd_dom_sf"/>
</dbReference>
<dbReference type="Pfam" id="PF09451">
    <property type="entry name" value="ATG27"/>
    <property type="match status" value="1"/>
</dbReference>
<dbReference type="GO" id="GO:0012505">
    <property type="term" value="C:endomembrane system"/>
    <property type="evidence" value="ECO:0007669"/>
    <property type="project" value="UniProtKB-ARBA"/>
</dbReference>
<evidence type="ECO:0000313" key="9">
    <source>
        <dbReference type="EMBL" id="KOS15687.1"/>
    </source>
</evidence>
<evidence type="ECO:0000256" key="3">
    <source>
        <dbReference type="ARBA" id="ARBA00022729"/>
    </source>
</evidence>
<gene>
    <name evidence="9" type="ORF">Malapachy_2446</name>
</gene>
<keyword evidence="4" id="KW-0813">Transport</keyword>
<feature type="signal peptide" evidence="8">
    <location>
        <begin position="1"/>
        <end position="25"/>
    </location>
</feature>
<dbReference type="OrthoDB" id="29460at2759"/>
<comment type="subcellular location">
    <subcellularLocation>
        <location evidence="1">Preautophagosomal structure membrane</location>
        <topology evidence="1">Single-pass type I membrane protein</topology>
    </subcellularLocation>
</comment>
<dbReference type="Proteomes" id="UP000037751">
    <property type="component" value="Unassembled WGS sequence"/>
</dbReference>
<evidence type="ECO:0000256" key="1">
    <source>
        <dbReference type="ARBA" id="ARBA00004472"/>
    </source>
</evidence>
<dbReference type="RefSeq" id="XP_017993319.1">
    <property type="nucleotide sequence ID" value="XM_018136935.1"/>
</dbReference>